<dbReference type="Pfam" id="PF07534">
    <property type="entry name" value="TLD"/>
    <property type="match status" value="1"/>
</dbReference>
<dbReference type="Proteomes" id="UP000054558">
    <property type="component" value="Unassembled WGS sequence"/>
</dbReference>
<feature type="domain" description="TLDc" evidence="1">
    <location>
        <begin position="209"/>
        <end position="377"/>
    </location>
</feature>
<dbReference type="OrthoDB" id="26679at2759"/>
<dbReference type="PRINTS" id="PR00450">
    <property type="entry name" value="RECOVERIN"/>
</dbReference>
<evidence type="ECO:0000313" key="2">
    <source>
        <dbReference type="EMBL" id="GAQ81974.1"/>
    </source>
</evidence>
<evidence type="ECO:0000313" key="3">
    <source>
        <dbReference type="Proteomes" id="UP000054558"/>
    </source>
</evidence>
<reference evidence="2 3" key="1">
    <citation type="journal article" date="2014" name="Nat. Commun.">
        <title>Klebsormidium flaccidum genome reveals primary factors for plant terrestrial adaptation.</title>
        <authorList>
            <person name="Hori K."/>
            <person name="Maruyama F."/>
            <person name="Fujisawa T."/>
            <person name="Togashi T."/>
            <person name="Yamamoto N."/>
            <person name="Seo M."/>
            <person name="Sato S."/>
            <person name="Yamada T."/>
            <person name="Mori H."/>
            <person name="Tajima N."/>
            <person name="Moriyama T."/>
            <person name="Ikeuchi M."/>
            <person name="Watanabe M."/>
            <person name="Wada H."/>
            <person name="Kobayashi K."/>
            <person name="Saito M."/>
            <person name="Masuda T."/>
            <person name="Sasaki-Sekimoto Y."/>
            <person name="Mashiguchi K."/>
            <person name="Awai K."/>
            <person name="Shimojima M."/>
            <person name="Masuda S."/>
            <person name="Iwai M."/>
            <person name="Nobusawa T."/>
            <person name="Narise T."/>
            <person name="Kondo S."/>
            <person name="Saito H."/>
            <person name="Sato R."/>
            <person name="Murakawa M."/>
            <person name="Ihara Y."/>
            <person name="Oshima-Yamada Y."/>
            <person name="Ohtaka K."/>
            <person name="Satoh M."/>
            <person name="Sonobe K."/>
            <person name="Ishii M."/>
            <person name="Ohtani R."/>
            <person name="Kanamori-Sato M."/>
            <person name="Honoki R."/>
            <person name="Miyazaki D."/>
            <person name="Mochizuki H."/>
            <person name="Umetsu J."/>
            <person name="Higashi K."/>
            <person name="Shibata D."/>
            <person name="Kamiya Y."/>
            <person name="Sato N."/>
            <person name="Nakamura Y."/>
            <person name="Tabata S."/>
            <person name="Ida S."/>
            <person name="Kurokawa K."/>
            <person name="Ohta H."/>
        </authorList>
    </citation>
    <scope>NUCLEOTIDE SEQUENCE [LARGE SCALE GENOMIC DNA]</scope>
    <source>
        <strain evidence="2 3">NIES-2285</strain>
    </source>
</reference>
<dbReference type="PANTHER" id="PTHR23354">
    <property type="entry name" value="NUCLEOLAR PROTEIN 7/ESTROGEN RECEPTOR COACTIVATOR-RELATED"/>
    <property type="match status" value="1"/>
</dbReference>
<dbReference type="InterPro" id="IPR011992">
    <property type="entry name" value="EF-hand-dom_pair"/>
</dbReference>
<keyword evidence="3" id="KW-1185">Reference proteome</keyword>
<protein>
    <submittedName>
        <fullName evidence="2">TLD family protein</fullName>
    </submittedName>
</protein>
<dbReference type="EMBL" id="DF237045">
    <property type="protein sequence ID" value="GAQ81974.1"/>
    <property type="molecule type" value="Genomic_DNA"/>
</dbReference>
<dbReference type="PANTHER" id="PTHR23354:SF95">
    <property type="entry name" value="CALCIUM-BINDING EF-HAND FAMILY PROTEIN-RELATED"/>
    <property type="match status" value="1"/>
</dbReference>
<name>A0A0U9HSH8_KLENI</name>
<dbReference type="Gene3D" id="1.10.238.10">
    <property type="entry name" value="EF-hand"/>
    <property type="match status" value="1"/>
</dbReference>
<proteinExistence type="predicted"/>
<gene>
    <name evidence="2" type="ORF">KFL_000960250</name>
</gene>
<accession>A0A0U9HSH8</accession>
<dbReference type="InterPro" id="IPR006571">
    <property type="entry name" value="TLDc_dom"/>
</dbReference>
<dbReference type="OMA" id="PLGDRMF"/>
<sequence>MGQAQSHSDSFLKASKQFTPQELDNLRSKFRSIAHKSRSSEDLCIFASAFQAHYEIHGVLGARLYHLLSKKRGDGCVSFEDFVEAKAIARKGSPEEKEALAYSLLDVEDDGCVRKSDLEAVVTSCVKTVLGQGPDQAADEATVAAIVRSAEFSERKQEPCMSLEDFRRWSRGVPAVRRVLESLMADPEAGGQKWAVPDLVVPGDATCPVLLTREHAWLLGGALTPEELVTWRLAYSSKAHGLSFSTFVGKMASVQGPSVLVVRDASGALFGGFASQPWERRSDYYGDMHSFLFTLLPQAAIFRPSGANRNLQWCAINYQSDSLPNGCGFGGQVHHFGLFLDASFDSGESRPCVTFNSPSLSSSPRFTPDHIECWAVEILRSTNAGDQVALKGTVLERFKEDRAVLNMMGIADHASATGEG</sequence>
<dbReference type="SMART" id="SM00584">
    <property type="entry name" value="TLDc"/>
    <property type="match status" value="1"/>
</dbReference>
<dbReference type="PROSITE" id="PS51886">
    <property type="entry name" value="TLDC"/>
    <property type="match status" value="1"/>
</dbReference>
<dbReference type="AlphaFoldDB" id="A0A0U9HSH8"/>
<organism evidence="2 3">
    <name type="scientific">Klebsormidium nitens</name>
    <name type="common">Green alga</name>
    <name type="synonym">Ulothrix nitens</name>
    <dbReference type="NCBI Taxonomy" id="105231"/>
    <lineage>
        <taxon>Eukaryota</taxon>
        <taxon>Viridiplantae</taxon>
        <taxon>Streptophyta</taxon>
        <taxon>Klebsormidiophyceae</taxon>
        <taxon>Klebsormidiales</taxon>
        <taxon>Klebsormidiaceae</taxon>
        <taxon>Klebsormidium</taxon>
    </lineage>
</organism>
<dbReference type="SUPFAM" id="SSF47473">
    <property type="entry name" value="EF-hand"/>
    <property type="match status" value="1"/>
</dbReference>
<dbReference type="STRING" id="105231.A0A0U9HSH8"/>
<evidence type="ECO:0000259" key="1">
    <source>
        <dbReference type="PROSITE" id="PS51886"/>
    </source>
</evidence>